<dbReference type="Proteomes" id="UP001318682">
    <property type="component" value="Chromosome"/>
</dbReference>
<organism evidence="3 4">
    <name type="scientific">Roseobacter fucihabitans</name>
    <dbReference type="NCBI Taxonomy" id="1537242"/>
    <lineage>
        <taxon>Bacteria</taxon>
        <taxon>Pseudomonadati</taxon>
        <taxon>Pseudomonadota</taxon>
        <taxon>Alphaproteobacteria</taxon>
        <taxon>Rhodobacterales</taxon>
        <taxon>Roseobacteraceae</taxon>
        <taxon>Roseobacter</taxon>
    </lineage>
</organism>
<dbReference type="RefSeq" id="WP_187430994.1">
    <property type="nucleotide sequence ID" value="NZ_CP143423.1"/>
</dbReference>
<protein>
    <recommendedName>
        <fullName evidence="2">MobA/VirD2-like nuclease domain-containing protein</fullName>
    </recommendedName>
</protein>
<dbReference type="EMBL" id="CP143423">
    <property type="protein sequence ID" value="WVX49134.1"/>
    <property type="molecule type" value="Genomic_DNA"/>
</dbReference>
<accession>A0ABZ2BWG1</accession>
<gene>
    <name evidence="3" type="ORF">ROLI_022200</name>
</gene>
<evidence type="ECO:0000256" key="1">
    <source>
        <dbReference type="SAM" id="MobiDB-lite"/>
    </source>
</evidence>
<sequence length="264" mass="29160">MILEGNARGYGAELARHLLNIRDNDHVQVHLLDGFLADDLAGAFEEAEAISQATQCKKYLFSLSLNPPPDAPVSVEAFEDAIAKAETALGLTGQPKAVVFHEKNGRRHAHAVYSRIDGDQMKAVQLPHFKRKLMAVSRELYLEHSWEMPRGFDDRQQRDPNRFTHSEAGQAKRAKRDTVALKKMFRACWDGADNQQAFAAALADQGYARVSTDDQRLKETKIGPVAALTLDEVKAAAIQHAVKVAKTSVDKLEAFARNATQGDS</sequence>
<feature type="domain" description="MobA/VirD2-like nuclease" evidence="2">
    <location>
        <begin position="25"/>
        <end position="146"/>
    </location>
</feature>
<name>A0ABZ2BWG1_9RHOB</name>
<evidence type="ECO:0000259" key="2">
    <source>
        <dbReference type="Pfam" id="PF03432"/>
    </source>
</evidence>
<keyword evidence="4" id="KW-1185">Reference proteome</keyword>
<reference evidence="4" key="2">
    <citation type="submission" date="2024-01" db="EMBL/GenBank/DDBJ databases">
        <title>Roseobacter fucihabitans sp. nov., isolated from the brown alga Fucus spiralis.</title>
        <authorList>
            <person name="Hahnke S."/>
            <person name="Berger M."/>
            <person name="Schlingloff A."/>
            <person name="Athale I."/>
            <person name="Neumann-Schaal M."/>
            <person name="Adenaya A."/>
            <person name="Poehlein A."/>
            <person name="Daniel R."/>
            <person name="Pertersen J."/>
            <person name="Brinkhoff T."/>
        </authorList>
    </citation>
    <scope>NUCLEOTIDE SEQUENCE [LARGE SCALE GENOMIC DNA]</scope>
    <source>
        <strain evidence="4">B14</strain>
    </source>
</reference>
<evidence type="ECO:0000313" key="4">
    <source>
        <dbReference type="Proteomes" id="UP001318682"/>
    </source>
</evidence>
<proteinExistence type="predicted"/>
<feature type="compositionally biased region" description="Basic and acidic residues" evidence="1">
    <location>
        <begin position="152"/>
        <end position="165"/>
    </location>
</feature>
<evidence type="ECO:0000313" key="3">
    <source>
        <dbReference type="EMBL" id="WVX49134.1"/>
    </source>
</evidence>
<feature type="region of interest" description="Disordered" evidence="1">
    <location>
        <begin position="152"/>
        <end position="175"/>
    </location>
</feature>
<dbReference type="Pfam" id="PF03432">
    <property type="entry name" value="Relaxase"/>
    <property type="match status" value="1"/>
</dbReference>
<dbReference type="InterPro" id="IPR005094">
    <property type="entry name" value="Endonuclease_MobA/VirD2"/>
</dbReference>
<reference evidence="3 4" key="1">
    <citation type="submission" date="2015-07" db="EMBL/GenBank/DDBJ databases">
        <authorList>
            <person name="Voget S."/>
            <person name="Dogs M."/>
            <person name="Brinkhoff T.H."/>
            <person name="Daniel R."/>
        </authorList>
    </citation>
    <scope>NUCLEOTIDE SEQUENCE [LARGE SCALE GENOMIC DNA]</scope>
    <source>
        <strain evidence="3 4">B14</strain>
    </source>
</reference>